<feature type="domain" description="Bacterial transcriptional activator" evidence="4">
    <location>
        <begin position="875"/>
        <end position="1009"/>
    </location>
</feature>
<dbReference type="InterPro" id="IPR027417">
    <property type="entry name" value="P-loop_NTPase"/>
</dbReference>
<dbReference type="InterPro" id="IPR005158">
    <property type="entry name" value="BTAD"/>
</dbReference>
<dbReference type="RefSeq" id="WP_242710231.1">
    <property type="nucleotide sequence ID" value="NZ_JALDAX010000006.1"/>
</dbReference>
<dbReference type="InterPro" id="IPR011990">
    <property type="entry name" value="TPR-like_helical_dom_sf"/>
</dbReference>
<dbReference type="Proteomes" id="UP001165270">
    <property type="component" value="Unassembled WGS sequence"/>
</dbReference>
<evidence type="ECO:0000256" key="3">
    <source>
        <dbReference type="ARBA" id="ARBA00023163"/>
    </source>
</evidence>
<accession>A0ABS9XHJ6</accession>
<proteinExistence type="predicted"/>
<dbReference type="SMART" id="SM01043">
    <property type="entry name" value="BTAD"/>
    <property type="match status" value="1"/>
</dbReference>
<evidence type="ECO:0000259" key="4">
    <source>
        <dbReference type="SMART" id="SM01043"/>
    </source>
</evidence>
<dbReference type="PANTHER" id="PTHR35807">
    <property type="entry name" value="TRANSCRIPTIONAL REGULATOR REDD-RELATED"/>
    <property type="match status" value="1"/>
</dbReference>
<keyword evidence="2" id="KW-0805">Transcription regulation</keyword>
<dbReference type="Gene3D" id="1.25.40.10">
    <property type="entry name" value="Tetratricopeptide repeat domain"/>
    <property type="match status" value="1"/>
</dbReference>
<organism evidence="5 6">
    <name type="scientific">Streptomyces spinosisporus</name>
    <dbReference type="NCBI Taxonomy" id="2927582"/>
    <lineage>
        <taxon>Bacteria</taxon>
        <taxon>Bacillati</taxon>
        <taxon>Actinomycetota</taxon>
        <taxon>Actinomycetes</taxon>
        <taxon>Kitasatosporales</taxon>
        <taxon>Streptomycetaceae</taxon>
        <taxon>Streptomyces</taxon>
    </lineage>
</organism>
<reference evidence="5" key="1">
    <citation type="submission" date="2022-03" db="EMBL/GenBank/DDBJ databases">
        <title>Streptomyces 7R015 and 7R016 isolated from Barleria lupulina in Thailand.</title>
        <authorList>
            <person name="Kanchanasin P."/>
            <person name="Phongsopitanun W."/>
            <person name="Tanasupawat S."/>
        </authorList>
    </citation>
    <scope>NUCLEOTIDE SEQUENCE</scope>
    <source>
        <strain evidence="5">7R016</strain>
    </source>
</reference>
<dbReference type="InterPro" id="IPR016032">
    <property type="entry name" value="Sig_transdc_resp-reg_C-effctor"/>
</dbReference>
<dbReference type="SUPFAM" id="SSF48452">
    <property type="entry name" value="TPR-like"/>
    <property type="match status" value="1"/>
</dbReference>
<dbReference type="InterPro" id="IPR036388">
    <property type="entry name" value="WH-like_DNA-bd_sf"/>
</dbReference>
<dbReference type="Gene3D" id="1.10.10.10">
    <property type="entry name" value="Winged helix-like DNA-binding domain superfamily/Winged helix DNA-binding domain"/>
    <property type="match status" value="1"/>
</dbReference>
<protein>
    <submittedName>
        <fullName evidence="5">Transcriptional regulator</fullName>
    </submittedName>
</protein>
<dbReference type="SUPFAM" id="SSF52540">
    <property type="entry name" value="P-loop containing nucleoside triphosphate hydrolases"/>
    <property type="match status" value="1"/>
</dbReference>
<dbReference type="Gene3D" id="3.40.50.300">
    <property type="entry name" value="P-loop containing nucleotide triphosphate hydrolases"/>
    <property type="match status" value="1"/>
</dbReference>
<keyword evidence="1" id="KW-0902">Two-component regulatory system</keyword>
<keyword evidence="6" id="KW-1185">Reference proteome</keyword>
<name>A0ABS9XHJ6_9ACTN</name>
<dbReference type="Pfam" id="PF03704">
    <property type="entry name" value="BTAD"/>
    <property type="match status" value="1"/>
</dbReference>
<dbReference type="EMBL" id="JALDAX010000006">
    <property type="protein sequence ID" value="MCI3241564.1"/>
    <property type="molecule type" value="Genomic_DNA"/>
</dbReference>
<dbReference type="InterPro" id="IPR059106">
    <property type="entry name" value="WHD_MalT"/>
</dbReference>
<evidence type="ECO:0000256" key="2">
    <source>
        <dbReference type="ARBA" id="ARBA00023015"/>
    </source>
</evidence>
<evidence type="ECO:0000313" key="6">
    <source>
        <dbReference type="Proteomes" id="UP001165270"/>
    </source>
</evidence>
<gene>
    <name evidence="5" type="ORF">MQN93_17745</name>
</gene>
<evidence type="ECO:0000313" key="5">
    <source>
        <dbReference type="EMBL" id="MCI3241564.1"/>
    </source>
</evidence>
<sequence>MDDAHGSGAGNRRMVIRRKLAAPDPEADTVRRDRLTQRIRSLVEHHRVVTVCASAGGGKTTAVAQALHGLDRPVAWLSLDGTERAPGRLLVYLEAAVEPHVPAAGQVASDALRDGIEFGEAAGLLAESLQGSELVLVCDNVERITVDEGSVDVLSALARYLPADVNLVLISRTGVPLEFGSIGGRSRVGELGEEDLAFDPDEAAAALRLTGHGDVDVQQVVDLTGGWVAGVLFEGWRTAGVADHRADALRDYLSANIFRTLSPTERTFLLHTSPLAEISVADAQALGRMDAARTMARLRSKRLPARWSRDGTRLTPHPQFREFLVDELARTEDPDRIRRLHRLHAELLVRQGALEEAVDALLRLGDTEGAWQQAAVALPDLVARMDFASAARWLDALDVSARKPTPEVGTVVLRVSFALEQCGRGNALLDRHGYDWLPGPDSPYFEEALLLAAWCQWHSGRLGEARALTERLPAGRAREVAENMLALADGGSPPFPAYAPAPSGTGDGLLMRIGYFRGRLQGMDRPARCEPWRSVLGAPWIIAGLRATGRLNEAMAMYEVRRESWQPPWLHAFDAVDLMIDLGRHDEAWAALERGRRLIADTGSRLYHVFGLLNEAKLCLRLDHDTEAADRALADALASGAADYAFSRELYQLWRGLSLLLRDRNAEARTELEACVASMRVGDRRLELATAAAYLAEAYWRLGEEEASDAAAELALAESAAQGSQHLLLTALTDVPAVAVREADASPTRMSRWHEITAALSGQDALRVVPRAPRLLLEEFGEPVLTLDGNQVQVRLSKSVELLSYLIGAGREVSRQELLDALFDSRNDAAGRSYLRQALHRLREVLPEALVPRQDGDRFSLASPDLVRGTTQTVLDALVEADHQDGEVRMGTLRDALARADRGPYLAPLPGLWVEQRRAEIGERVTGGRIEAAKLAFRLSRYREARRLVDQVLTTSPYREQAWQLAISLAHASGDDDSVLTLYQRYRVAMREFGVAPSAEMRRLVTQLRR</sequence>
<keyword evidence="3" id="KW-0804">Transcription</keyword>
<dbReference type="Pfam" id="PF25873">
    <property type="entry name" value="WHD_MalT"/>
    <property type="match status" value="1"/>
</dbReference>
<evidence type="ECO:0000256" key="1">
    <source>
        <dbReference type="ARBA" id="ARBA00023012"/>
    </source>
</evidence>
<dbReference type="SUPFAM" id="SSF46894">
    <property type="entry name" value="C-terminal effector domain of the bipartite response regulators"/>
    <property type="match status" value="1"/>
</dbReference>
<dbReference type="InterPro" id="IPR051677">
    <property type="entry name" value="AfsR-DnrI-RedD_regulator"/>
</dbReference>
<comment type="caution">
    <text evidence="5">The sequence shown here is derived from an EMBL/GenBank/DDBJ whole genome shotgun (WGS) entry which is preliminary data.</text>
</comment>
<dbReference type="PANTHER" id="PTHR35807:SF1">
    <property type="entry name" value="TRANSCRIPTIONAL REGULATOR REDD"/>
    <property type="match status" value="1"/>
</dbReference>